<dbReference type="PROSITE" id="PS51186">
    <property type="entry name" value="GNAT"/>
    <property type="match status" value="1"/>
</dbReference>
<dbReference type="PANTHER" id="PTHR43420">
    <property type="entry name" value="ACETYLTRANSFERASE"/>
    <property type="match status" value="1"/>
</dbReference>
<dbReference type="SUPFAM" id="SSF55729">
    <property type="entry name" value="Acyl-CoA N-acyltransferases (Nat)"/>
    <property type="match status" value="1"/>
</dbReference>
<dbReference type="EMBL" id="JAAOLX010000011">
    <property type="protein sequence ID" value="NHQ88057.1"/>
    <property type="molecule type" value="Genomic_DNA"/>
</dbReference>
<evidence type="ECO:0000313" key="5">
    <source>
        <dbReference type="Proteomes" id="UP000712570"/>
    </source>
</evidence>
<keyword evidence="5" id="KW-1185">Reference proteome</keyword>
<name>A0ABX0KZZ3_9NEIS</name>
<reference evidence="4 5" key="1">
    <citation type="submission" date="2020-03" db="EMBL/GenBank/DDBJ databases">
        <title>Draft genome sequence of environmentally isolated violet-colored cultures.</title>
        <authorList>
            <person name="Wilson H.S."/>
        </authorList>
    </citation>
    <scope>NUCLEOTIDE SEQUENCE [LARGE SCALE GENOMIC DNA]</scope>
    <source>
        <strain evidence="4 5">HSC-16F04</strain>
    </source>
</reference>
<dbReference type="RefSeq" id="WP_166829369.1">
    <property type="nucleotide sequence ID" value="NZ_JAAOLX010000011.1"/>
</dbReference>
<dbReference type="CDD" id="cd04301">
    <property type="entry name" value="NAT_SF"/>
    <property type="match status" value="1"/>
</dbReference>
<proteinExistence type="predicted"/>
<dbReference type="Proteomes" id="UP000712570">
    <property type="component" value="Unassembled WGS sequence"/>
</dbReference>
<dbReference type="Gene3D" id="3.40.630.30">
    <property type="match status" value="1"/>
</dbReference>
<dbReference type="InterPro" id="IPR016181">
    <property type="entry name" value="Acyl_CoA_acyltransferase"/>
</dbReference>
<protein>
    <submittedName>
        <fullName evidence="4">GNAT family N-acetyltransferase</fullName>
    </submittedName>
</protein>
<keyword evidence="1" id="KW-0808">Transferase</keyword>
<evidence type="ECO:0000256" key="1">
    <source>
        <dbReference type="ARBA" id="ARBA00022679"/>
    </source>
</evidence>
<gene>
    <name evidence="4" type="ORF">HA050_18275</name>
</gene>
<dbReference type="InterPro" id="IPR000182">
    <property type="entry name" value="GNAT_dom"/>
</dbReference>
<evidence type="ECO:0000259" key="3">
    <source>
        <dbReference type="PROSITE" id="PS51186"/>
    </source>
</evidence>
<keyword evidence="2" id="KW-0012">Acyltransferase</keyword>
<sequence>MQFKKIDPQRDFDLCLQFRKDAFFCSFQSLDGFTEFVGVDGADYRNKIIVRSNDPQWVYVQVYLADQVIGQIELKTYSHLEQTGYVHLFYLVPEFRGKGYFKRLNQFAITQLQAANCKAAVLAVGRDNQAAMAAYQKNGWLMQGAKNERSDYWVHHLSSQSGDVLQVCSYSK</sequence>
<evidence type="ECO:0000313" key="4">
    <source>
        <dbReference type="EMBL" id="NHQ88057.1"/>
    </source>
</evidence>
<dbReference type="Pfam" id="PF00583">
    <property type="entry name" value="Acetyltransf_1"/>
    <property type="match status" value="1"/>
</dbReference>
<feature type="domain" description="N-acetyltransferase" evidence="3">
    <location>
        <begin position="1"/>
        <end position="158"/>
    </location>
</feature>
<accession>A0ABX0KZZ3</accession>
<organism evidence="4 5">
    <name type="scientific">Iodobacter violaceini</name>
    <dbReference type="NCBI Taxonomy" id="3044271"/>
    <lineage>
        <taxon>Bacteria</taxon>
        <taxon>Pseudomonadati</taxon>
        <taxon>Pseudomonadota</taxon>
        <taxon>Betaproteobacteria</taxon>
        <taxon>Neisseriales</taxon>
        <taxon>Chitinibacteraceae</taxon>
        <taxon>Iodobacter</taxon>
    </lineage>
</organism>
<evidence type="ECO:0000256" key="2">
    <source>
        <dbReference type="ARBA" id="ARBA00023315"/>
    </source>
</evidence>
<dbReference type="InterPro" id="IPR050680">
    <property type="entry name" value="YpeA/RimI_acetyltransf"/>
</dbReference>
<comment type="caution">
    <text evidence="4">The sequence shown here is derived from an EMBL/GenBank/DDBJ whole genome shotgun (WGS) entry which is preliminary data.</text>
</comment>